<dbReference type="GO" id="GO:0046872">
    <property type="term" value="F:metal ion binding"/>
    <property type="evidence" value="ECO:0007669"/>
    <property type="project" value="UniProtKB-KW"/>
</dbReference>
<feature type="transmembrane region" description="Helical" evidence="4">
    <location>
        <begin position="21"/>
        <end position="39"/>
    </location>
</feature>
<feature type="region of interest" description="Disordered" evidence="3">
    <location>
        <begin position="817"/>
        <end position="850"/>
    </location>
</feature>
<organism evidence="7">
    <name type="scientific">hydrothermal vent metagenome</name>
    <dbReference type="NCBI Taxonomy" id="652676"/>
    <lineage>
        <taxon>unclassified sequences</taxon>
        <taxon>metagenomes</taxon>
        <taxon>ecological metagenomes</taxon>
    </lineage>
</organism>
<dbReference type="InterPro" id="IPR050316">
    <property type="entry name" value="Tyrosinase/Hemocyanin"/>
</dbReference>
<dbReference type="Pfam" id="PF00264">
    <property type="entry name" value="Tyrosinase"/>
    <property type="match status" value="1"/>
</dbReference>
<sequence length="895" mass="97628">MAQQYRFDIYRCLLVNGRITRNFVVLFLLLALAGCDYFWPRHKQVEFSGWVVTQIGQPVSDAQVSVNGQVVKTKSDGSYIVALSAQETYILSITHTDYADFVHVTRQALSAKVWTLVKAQIFEIDPTTPVSITDTRPELDRKGLEGATFSLPANALVDPQGNPPTGPLRAAIATLDLTNGEGPGDWAVRSDDGREGFLVSYGAVYIEFTDPVSNVKYQLKNGVSGQLALPVLPTMSAHVDKAPSPPFWYYDVNDGYWKKAGQASFDASTNSYTGTVNHLSTINTDIAKFDNAACLAITVDASLPTGNKLRIRYHSGGTPFGQVPTFVMNDALNAAYRLPANTNVLLEMLNASDEVLSNMVVEDPVGTPTVNNVVNTGTAIPSGDSLWPPSPYTPCKPVTLRMASPEVEIRINETTAAISLIDNPTDDYITWAPTFALARLATPMGADVNVVLTNDAPNIGGNIRFAANQSPWPVNTTATAVNLALTLPADGSWVQFAIAGEFGTPSINDKDAIIEAHQDTAGGTQIGSKALMVRIRKNANNLTVGERDRFLFAWQKFRNNIAGVNYIQIQEMHRLATAAGDEAHMQPAFLSWHRAFLLLVERELQKYEPTVALHYWNWDTAAPNIFTADFMGASTGAGGFGIAEPIFSSTNPLRGWDTDLPFSGGELRRNEQDLTRDPLFAMKPLDHAIEPSLMAQTDYGPTTPGFFAVNSFSDDVEKESHNTGHGWPCAGGHLINPSRSAADPIFFLLHSQIDREWAYWQRGHDRMGVESGGVLTFPAPGHYDNNGNWNSPSNTADADFRQQGSFLEDGLWPWDGTSGGTPGTPEWRPPNQATSGGTNVPNSTPLIPGSSFPASERANLWPPIDAVPLNRHMIDFHGRFRPQDGLGFSYDDVSY</sequence>
<feature type="compositionally biased region" description="Polar residues" evidence="3">
    <location>
        <begin position="831"/>
        <end position="845"/>
    </location>
</feature>
<dbReference type="PROSITE" id="PS00497">
    <property type="entry name" value="TYROSINASE_1"/>
    <property type="match status" value="1"/>
</dbReference>
<dbReference type="SUPFAM" id="SSF48056">
    <property type="entry name" value="Di-copper centre-containing domain"/>
    <property type="match status" value="1"/>
</dbReference>
<evidence type="ECO:0000313" key="7">
    <source>
        <dbReference type="EMBL" id="VAW99781.1"/>
    </source>
</evidence>
<dbReference type="InterPro" id="IPR008922">
    <property type="entry name" value="Di-copper_centre_dom_sf"/>
</dbReference>
<gene>
    <name evidence="7" type="ORF">MNBD_GAMMA21-2336</name>
</gene>
<evidence type="ECO:0000256" key="3">
    <source>
        <dbReference type="SAM" id="MobiDB-lite"/>
    </source>
</evidence>
<protein>
    <recommendedName>
        <fullName evidence="5 6">Tyrosinase copper-binding domain-containing protein</fullName>
    </recommendedName>
</protein>
<accession>A0A3B1A6T7</accession>
<evidence type="ECO:0000259" key="5">
    <source>
        <dbReference type="PROSITE" id="PS00497"/>
    </source>
</evidence>
<evidence type="ECO:0000259" key="6">
    <source>
        <dbReference type="PROSITE" id="PS00498"/>
    </source>
</evidence>
<dbReference type="Gene3D" id="1.10.1280.10">
    <property type="entry name" value="Di-copper center containing domain from catechol oxidase"/>
    <property type="match status" value="1"/>
</dbReference>
<keyword evidence="4" id="KW-0812">Transmembrane</keyword>
<dbReference type="PROSITE" id="PS00498">
    <property type="entry name" value="TYROSINASE_2"/>
    <property type="match status" value="1"/>
</dbReference>
<dbReference type="Gene3D" id="2.60.40.1120">
    <property type="entry name" value="Carboxypeptidase-like, regulatory domain"/>
    <property type="match status" value="1"/>
</dbReference>
<evidence type="ECO:0000256" key="1">
    <source>
        <dbReference type="ARBA" id="ARBA00022723"/>
    </source>
</evidence>
<keyword evidence="2" id="KW-0186">Copper</keyword>
<name>A0A3B1A6T7_9ZZZZ</name>
<dbReference type="PRINTS" id="PR00092">
    <property type="entry name" value="TYROSINASE"/>
</dbReference>
<dbReference type="PANTHER" id="PTHR11474">
    <property type="entry name" value="TYROSINASE FAMILY MEMBER"/>
    <property type="match status" value="1"/>
</dbReference>
<dbReference type="InterPro" id="IPR008969">
    <property type="entry name" value="CarboxyPept-like_regulatory"/>
</dbReference>
<dbReference type="EMBL" id="UOFR01000070">
    <property type="protein sequence ID" value="VAW99781.1"/>
    <property type="molecule type" value="Genomic_DNA"/>
</dbReference>
<dbReference type="GO" id="GO:0016491">
    <property type="term" value="F:oxidoreductase activity"/>
    <property type="evidence" value="ECO:0007669"/>
    <property type="project" value="InterPro"/>
</dbReference>
<keyword evidence="4" id="KW-1133">Transmembrane helix</keyword>
<reference evidence="7" key="1">
    <citation type="submission" date="2018-06" db="EMBL/GenBank/DDBJ databases">
        <authorList>
            <person name="Zhirakovskaya E."/>
        </authorList>
    </citation>
    <scope>NUCLEOTIDE SEQUENCE</scope>
</reference>
<dbReference type="AlphaFoldDB" id="A0A3B1A6T7"/>
<evidence type="ECO:0000256" key="2">
    <source>
        <dbReference type="ARBA" id="ARBA00023008"/>
    </source>
</evidence>
<dbReference type="PANTHER" id="PTHR11474:SF126">
    <property type="entry name" value="TYROSINASE-LIKE PROTEIN TYR-1-RELATED"/>
    <property type="match status" value="1"/>
</dbReference>
<keyword evidence="1" id="KW-0479">Metal-binding</keyword>
<keyword evidence="4" id="KW-0472">Membrane</keyword>
<feature type="domain" description="Tyrosinase copper-binding" evidence="6">
    <location>
        <begin position="743"/>
        <end position="754"/>
    </location>
</feature>
<dbReference type="InterPro" id="IPR002227">
    <property type="entry name" value="Tyrosinase_Cu-bd"/>
</dbReference>
<dbReference type="SUPFAM" id="SSF49464">
    <property type="entry name" value="Carboxypeptidase regulatory domain-like"/>
    <property type="match status" value="1"/>
</dbReference>
<evidence type="ECO:0000256" key="4">
    <source>
        <dbReference type="SAM" id="Phobius"/>
    </source>
</evidence>
<proteinExistence type="predicted"/>
<feature type="domain" description="Tyrosinase copper-binding" evidence="5">
    <location>
        <begin position="584"/>
        <end position="601"/>
    </location>
</feature>
<dbReference type="PROSITE" id="PS51257">
    <property type="entry name" value="PROKAR_LIPOPROTEIN"/>
    <property type="match status" value="1"/>
</dbReference>